<sequence>MDPARRANLAAVFFLLAEMQLQLLLSCAMFVVAYIESELGWGGARTAL</sequence>
<proteinExistence type="predicted"/>
<feature type="transmembrane region" description="Helical" evidence="1">
    <location>
        <begin position="12"/>
        <end position="35"/>
    </location>
</feature>
<organism evidence="2 3">
    <name type="scientific">Turnera subulata</name>
    <dbReference type="NCBI Taxonomy" id="218843"/>
    <lineage>
        <taxon>Eukaryota</taxon>
        <taxon>Viridiplantae</taxon>
        <taxon>Streptophyta</taxon>
        <taxon>Embryophyta</taxon>
        <taxon>Tracheophyta</taxon>
        <taxon>Spermatophyta</taxon>
        <taxon>Magnoliopsida</taxon>
        <taxon>eudicotyledons</taxon>
        <taxon>Gunneridae</taxon>
        <taxon>Pentapetalae</taxon>
        <taxon>rosids</taxon>
        <taxon>fabids</taxon>
        <taxon>Malpighiales</taxon>
        <taxon>Passifloraceae</taxon>
        <taxon>Turnera</taxon>
    </lineage>
</organism>
<dbReference type="Proteomes" id="UP001141552">
    <property type="component" value="Unassembled WGS sequence"/>
</dbReference>
<keyword evidence="3" id="KW-1185">Reference proteome</keyword>
<feature type="non-terminal residue" evidence="2">
    <location>
        <position position="48"/>
    </location>
</feature>
<evidence type="ECO:0000256" key="1">
    <source>
        <dbReference type="SAM" id="Phobius"/>
    </source>
</evidence>
<reference evidence="2" key="2">
    <citation type="journal article" date="2023" name="Plants (Basel)">
        <title>Annotation of the Turnera subulata (Passifloraceae) Draft Genome Reveals the S-Locus Evolved after the Divergence of Turneroideae from Passifloroideae in a Stepwise Manner.</title>
        <authorList>
            <person name="Henning P.M."/>
            <person name="Roalson E.H."/>
            <person name="Mir W."/>
            <person name="McCubbin A.G."/>
            <person name="Shore J.S."/>
        </authorList>
    </citation>
    <scope>NUCLEOTIDE SEQUENCE</scope>
    <source>
        <strain evidence="2">F60SS</strain>
    </source>
</reference>
<accession>A0A9Q0F5Q5</accession>
<evidence type="ECO:0000313" key="2">
    <source>
        <dbReference type="EMBL" id="KAJ4825394.1"/>
    </source>
</evidence>
<comment type="caution">
    <text evidence="2">The sequence shown here is derived from an EMBL/GenBank/DDBJ whole genome shotgun (WGS) entry which is preliminary data.</text>
</comment>
<gene>
    <name evidence="2" type="ORF">Tsubulata_045273</name>
</gene>
<reference evidence="2" key="1">
    <citation type="submission" date="2022-02" db="EMBL/GenBank/DDBJ databases">
        <authorList>
            <person name="Henning P.M."/>
            <person name="McCubbin A.G."/>
            <person name="Shore J.S."/>
        </authorList>
    </citation>
    <scope>NUCLEOTIDE SEQUENCE</scope>
    <source>
        <strain evidence="2">F60SS</strain>
        <tissue evidence="2">Leaves</tissue>
    </source>
</reference>
<keyword evidence="1" id="KW-0472">Membrane</keyword>
<evidence type="ECO:0000313" key="3">
    <source>
        <dbReference type="Proteomes" id="UP001141552"/>
    </source>
</evidence>
<keyword evidence="1" id="KW-1133">Transmembrane helix</keyword>
<dbReference type="EMBL" id="JAKUCV010006920">
    <property type="protein sequence ID" value="KAJ4825394.1"/>
    <property type="molecule type" value="Genomic_DNA"/>
</dbReference>
<protein>
    <submittedName>
        <fullName evidence="2">Uncharacterized protein</fullName>
    </submittedName>
</protein>
<name>A0A9Q0F5Q5_9ROSI</name>
<dbReference type="AlphaFoldDB" id="A0A9Q0F5Q5"/>
<keyword evidence="1" id="KW-0812">Transmembrane</keyword>